<keyword evidence="21" id="KW-1185">Reference proteome</keyword>
<evidence type="ECO:0000256" key="7">
    <source>
        <dbReference type="ARBA" id="ARBA00022660"/>
    </source>
</evidence>
<feature type="transmembrane region" description="Helical" evidence="17">
    <location>
        <begin position="49"/>
        <end position="73"/>
    </location>
</feature>
<dbReference type="InterPro" id="IPR036150">
    <property type="entry name" value="Cyt_b/b6_C_sf"/>
</dbReference>
<evidence type="ECO:0000256" key="13">
    <source>
        <dbReference type="ARBA" id="ARBA00023136"/>
    </source>
</evidence>
<dbReference type="InterPro" id="IPR005797">
    <property type="entry name" value="Cyt_b/b6_N"/>
</dbReference>
<evidence type="ECO:0000256" key="17">
    <source>
        <dbReference type="SAM" id="Phobius"/>
    </source>
</evidence>
<dbReference type="GO" id="GO:0022904">
    <property type="term" value="P:respiratory electron transport chain"/>
    <property type="evidence" value="ECO:0007669"/>
    <property type="project" value="InterPro"/>
</dbReference>
<evidence type="ECO:0000256" key="6">
    <source>
        <dbReference type="ARBA" id="ARBA00022617"/>
    </source>
</evidence>
<feature type="transmembrane region" description="Helical" evidence="17">
    <location>
        <begin position="196"/>
        <end position="217"/>
    </location>
</feature>
<evidence type="ECO:0000256" key="15">
    <source>
        <dbReference type="PIRSR" id="PIRSR038885-2"/>
    </source>
</evidence>
<dbReference type="Proteomes" id="UP000466966">
    <property type="component" value="Unassembled WGS sequence"/>
</dbReference>
<keyword evidence="12 15" id="KW-0408">Iron</keyword>
<evidence type="ECO:0000256" key="3">
    <source>
        <dbReference type="ARBA" id="ARBA00011649"/>
    </source>
</evidence>
<evidence type="ECO:0000256" key="11">
    <source>
        <dbReference type="ARBA" id="ARBA00022989"/>
    </source>
</evidence>
<dbReference type="SUPFAM" id="SSF81648">
    <property type="entry name" value="a domain/subunit of cytochrome bc1 complex (Ubiquinol-cytochrome c reductase)"/>
    <property type="match status" value="1"/>
</dbReference>
<dbReference type="AlphaFoldDB" id="A0A844YU31"/>
<dbReference type="Pfam" id="PF00032">
    <property type="entry name" value="Cytochrom_B_C"/>
    <property type="match status" value="1"/>
</dbReference>
<feature type="binding site" description="axial binding residue" evidence="15">
    <location>
        <position position="200"/>
    </location>
    <ligand>
        <name>heme b</name>
        <dbReference type="ChEBI" id="CHEBI:60344"/>
        <label>b562</label>
    </ligand>
    <ligandPart>
        <name>Fe</name>
        <dbReference type="ChEBI" id="CHEBI:18248"/>
    </ligandPart>
</feature>
<comment type="function">
    <text evidence="1 16">Component of the ubiquinol-cytochrome c reductase complex (complex III or cytochrome b-c1 complex), which is a respiratory chain that generates an electrochemical potential coupled to ATP synthesis.</text>
</comment>
<evidence type="ECO:0000256" key="2">
    <source>
        <dbReference type="ARBA" id="ARBA00004141"/>
    </source>
</evidence>
<dbReference type="FunFam" id="1.20.810.10:FF:000004">
    <property type="entry name" value="Cytochrome b"/>
    <property type="match status" value="1"/>
</dbReference>
<dbReference type="PROSITE" id="PS51003">
    <property type="entry name" value="CYTB_CTER"/>
    <property type="match status" value="1"/>
</dbReference>
<dbReference type="EMBL" id="WTYV01000001">
    <property type="protein sequence ID" value="MXO70612.1"/>
    <property type="molecule type" value="Genomic_DNA"/>
</dbReference>
<feature type="domain" description="Cytochrome b/b6 N-terminal region profile" evidence="18">
    <location>
        <begin position="15"/>
        <end position="227"/>
    </location>
</feature>
<evidence type="ECO:0000256" key="12">
    <source>
        <dbReference type="ARBA" id="ARBA00023004"/>
    </source>
</evidence>
<evidence type="ECO:0000259" key="18">
    <source>
        <dbReference type="PROSITE" id="PS51002"/>
    </source>
</evidence>
<dbReference type="InterPro" id="IPR048260">
    <property type="entry name" value="Cytochrome_b_C_euk/bac"/>
</dbReference>
<dbReference type="InterPro" id="IPR016174">
    <property type="entry name" value="Di-haem_cyt_TM"/>
</dbReference>
<keyword evidence="11 17" id="KW-1133">Transmembrane helix</keyword>
<keyword evidence="10 16" id="KW-0249">Electron transport</keyword>
<gene>
    <name evidence="20" type="ORF">GRI99_03070</name>
</gene>
<dbReference type="PIRSF" id="PIRSF038885">
    <property type="entry name" value="COB"/>
    <property type="match status" value="1"/>
</dbReference>
<dbReference type="RefSeq" id="WP_160770507.1">
    <property type="nucleotide sequence ID" value="NZ_WTYV01000001.1"/>
</dbReference>
<feature type="transmembrane region" description="Helical" evidence="17">
    <location>
        <begin position="315"/>
        <end position="334"/>
    </location>
</feature>
<dbReference type="GO" id="GO:0046872">
    <property type="term" value="F:metal ion binding"/>
    <property type="evidence" value="ECO:0007669"/>
    <property type="project" value="UniProtKB-KW"/>
</dbReference>
<comment type="subunit">
    <text evidence="3 16">The main subunits of complex b-c1 are: cytochrome b, cytochrome c1 and the Rieske protein.</text>
</comment>
<evidence type="ECO:0000256" key="8">
    <source>
        <dbReference type="ARBA" id="ARBA00022692"/>
    </source>
</evidence>
<dbReference type="GO" id="GO:0045275">
    <property type="term" value="C:respiratory chain complex III"/>
    <property type="evidence" value="ECO:0007669"/>
    <property type="project" value="InterPro"/>
</dbReference>
<evidence type="ECO:0000256" key="14">
    <source>
        <dbReference type="PIRSR" id="PIRSR038885-1"/>
    </source>
</evidence>
<dbReference type="CDD" id="cd00284">
    <property type="entry name" value="Cytochrome_b_N"/>
    <property type="match status" value="1"/>
</dbReference>
<comment type="subcellular location">
    <subcellularLocation>
        <location evidence="2">Membrane</location>
        <topology evidence="2">Multi-pass membrane protein</topology>
    </subcellularLocation>
</comment>
<dbReference type="CDD" id="cd00290">
    <property type="entry name" value="cytochrome_b_C"/>
    <property type="match status" value="1"/>
</dbReference>
<comment type="caution">
    <text evidence="20">The sequence shown here is derived from an EMBL/GenBank/DDBJ whole genome shotgun (WGS) entry which is preliminary data.</text>
</comment>
<dbReference type="Gene3D" id="1.20.810.10">
    <property type="entry name" value="Cytochrome Bc1 Complex, Chain C"/>
    <property type="match status" value="1"/>
</dbReference>
<dbReference type="InterPro" id="IPR005798">
    <property type="entry name" value="Cyt_b/b6_C"/>
</dbReference>
<feature type="binding site" description="axial binding residue" evidence="15">
    <location>
        <position position="113"/>
    </location>
    <ligand>
        <name>heme b</name>
        <dbReference type="ChEBI" id="CHEBI:60344"/>
        <label>b566</label>
    </ligand>
    <ligandPart>
        <name>Fe</name>
        <dbReference type="ChEBI" id="CHEBI:18248"/>
    </ligandPart>
</feature>
<evidence type="ECO:0000256" key="10">
    <source>
        <dbReference type="ARBA" id="ARBA00022982"/>
    </source>
</evidence>
<reference evidence="20 21" key="1">
    <citation type="submission" date="2019-12" db="EMBL/GenBank/DDBJ databases">
        <title>Genomic-based taxomic classification of the family Erythrobacteraceae.</title>
        <authorList>
            <person name="Xu L."/>
        </authorList>
    </citation>
    <scope>NUCLEOTIDE SEQUENCE [LARGE SCALE GENOMIC DNA]</scope>
    <source>
        <strain evidence="20 21">M0322</strain>
    </source>
</reference>
<dbReference type="GO" id="GO:0008121">
    <property type="term" value="F:quinol-cytochrome-c reductase activity"/>
    <property type="evidence" value="ECO:0007669"/>
    <property type="project" value="InterPro"/>
</dbReference>
<dbReference type="InterPro" id="IPR027387">
    <property type="entry name" value="Cytb/b6-like_sf"/>
</dbReference>
<dbReference type="InterPro" id="IPR048259">
    <property type="entry name" value="Cytochrome_b_N_euk/bac"/>
</dbReference>
<feature type="binding site" description="axial binding residue" evidence="15">
    <location>
        <position position="99"/>
    </location>
    <ligand>
        <name>heme b</name>
        <dbReference type="ChEBI" id="CHEBI:60344"/>
        <label>b562</label>
    </ligand>
    <ligandPart>
        <name>Fe</name>
        <dbReference type="ChEBI" id="CHEBI:18248"/>
    </ligandPart>
</feature>
<feature type="domain" description="Cytochrome b/b6 C-terminal region profile" evidence="19">
    <location>
        <begin position="230"/>
        <end position="406"/>
    </location>
</feature>
<dbReference type="SUPFAM" id="SSF81342">
    <property type="entry name" value="Transmembrane di-heme cytochromes"/>
    <property type="match status" value="1"/>
</dbReference>
<keyword evidence="5 16" id="KW-0813">Transport</keyword>
<dbReference type="OrthoDB" id="9804503at2"/>
<evidence type="ECO:0000256" key="5">
    <source>
        <dbReference type="ARBA" id="ARBA00022448"/>
    </source>
</evidence>
<dbReference type="PANTHER" id="PTHR19271">
    <property type="entry name" value="CYTOCHROME B"/>
    <property type="match status" value="1"/>
</dbReference>
<dbReference type="PROSITE" id="PS51002">
    <property type="entry name" value="CYTB_NTER"/>
    <property type="match status" value="1"/>
</dbReference>
<keyword evidence="13 17" id="KW-0472">Membrane</keyword>
<evidence type="ECO:0000256" key="1">
    <source>
        <dbReference type="ARBA" id="ARBA00002444"/>
    </source>
</evidence>
<dbReference type="InterPro" id="IPR030689">
    <property type="entry name" value="Cytochrome_b"/>
</dbReference>
<keyword evidence="6 15" id="KW-0349">Heme</keyword>
<dbReference type="Pfam" id="PF00033">
    <property type="entry name" value="Cytochrome_B"/>
    <property type="match status" value="1"/>
</dbReference>
<comment type="cofactor">
    <cofactor evidence="15">
        <name>heme</name>
        <dbReference type="ChEBI" id="CHEBI:30413"/>
    </cofactor>
    <text evidence="15">Binds 2 heme groups non-covalently.</text>
</comment>
<feature type="binding site" evidence="14">
    <location>
        <position position="219"/>
    </location>
    <ligand>
        <name>a ubiquinone</name>
        <dbReference type="ChEBI" id="CHEBI:16389"/>
    </ligand>
</feature>
<comment type="cofactor">
    <cofactor evidence="16">
        <name>heme b</name>
        <dbReference type="ChEBI" id="CHEBI:60344"/>
    </cofactor>
    <text evidence="16">Binds 2 heme groups non-covalently.</text>
</comment>
<feature type="transmembrane region" description="Helical" evidence="17">
    <location>
        <begin position="163"/>
        <end position="184"/>
    </location>
</feature>
<proteinExistence type="inferred from homology"/>
<comment type="similarity">
    <text evidence="16">Belongs to the cytochrome b family.</text>
</comment>
<feature type="transmembrane region" description="Helical" evidence="17">
    <location>
        <begin position="375"/>
        <end position="395"/>
    </location>
</feature>
<keyword evidence="8 16" id="KW-0812">Transmembrane</keyword>
<dbReference type="GO" id="GO:0016491">
    <property type="term" value="F:oxidoreductase activity"/>
    <property type="evidence" value="ECO:0007669"/>
    <property type="project" value="InterPro"/>
</dbReference>
<feature type="transmembrane region" description="Helical" evidence="17">
    <location>
        <begin position="93"/>
        <end position="118"/>
    </location>
</feature>
<feature type="transmembrane region" description="Helical" evidence="17">
    <location>
        <begin position="346"/>
        <end position="369"/>
    </location>
</feature>
<organism evidence="20 21">
    <name type="scientific">Alteraurantiacibacter buctensis</name>
    <dbReference type="NCBI Taxonomy" id="1503981"/>
    <lineage>
        <taxon>Bacteria</taxon>
        <taxon>Pseudomonadati</taxon>
        <taxon>Pseudomonadota</taxon>
        <taxon>Alphaproteobacteria</taxon>
        <taxon>Sphingomonadales</taxon>
        <taxon>Erythrobacteraceae</taxon>
        <taxon>Alteraurantiacibacter</taxon>
    </lineage>
</organism>
<evidence type="ECO:0000313" key="20">
    <source>
        <dbReference type="EMBL" id="MXO70612.1"/>
    </source>
</evidence>
<keyword evidence="7 16" id="KW-0679">Respiratory chain</keyword>
<protein>
    <recommendedName>
        <fullName evidence="4 16">Cytochrome b</fullName>
    </recommendedName>
</protein>
<evidence type="ECO:0000259" key="19">
    <source>
        <dbReference type="PROSITE" id="PS51003"/>
    </source>
</evidence>
<feature type="transmembrane region" description="Helical" evidence="17">
    <location>
        <begin position="130"/>
        <end position="151"/>
    </location>
</feature>
<name>A0A844YU31_9SPHN</name>
<evidence type="ECO:0000256" key="9">
    <source>
        <dbReference type="ARBA" id="ARBA00022723"/>
    </source>
</evidence>
<dbReference type="PANTHER" id="PTHR19271:SF16">
    <property type="entry name" value="CYTOCHROME B"/>
    <property type="match status" value="1"/>
</dbReference>
<evidence type="ECO:0000256" key="4">
    <source>
        <dbReference type="ARBA" id="ARBA00013531"/>
    </source>
</evidence>
<keyword evidence="9 15" id="KW-0479">Metal-binding</keyword>
<accession>A0A844YU31</accession>
<feature type="transmembrane region" description="Helical" evidence="17">
    <location>
        <begin position="250"/>
        <end position="271"/>
    </location>
</feature>
<evidence type="ECO:0000256" key="16">
    <source>
        <dbReference type="RuleBase" id="RU003385"/>
    </source>
</evidence>
<evidence type="ECO:0000313" key="21">
    <source>
        <dbReference type="Proteomes" id="UP000466966"/>
    </source>
</evidence>
<feature type="binding site" description="axial binding residue" evidence="15">
    <location>
        <position position="214"/>
    </location>
    <ligand>
        <name>heme b</name>
        <dbReference type="ChEBI" id="CHEBI:60344"/>
        <label>b566</label>
    </ligand>
    <ligandPart>
        <name>Fe</name>
        <dbReference type="ChEBI" id="CHEBI:18248"/>
    </ligandPart>
</feature>
<sequence length="427" mass="47833">MSFPWAKQYEPTNAVTKFLDEKLPLPRLVYNAVGAGYPVPRNLSYAWNFGVLAGFCLVLQIVTGVILAMHYAANAGVAFDSVEHIMRDVNWGWLMRYAHANGASAFFVVVYLHIFRGFFYSSYKAPREMIWLIGVTIFLLMMATAFMGYVLPWGQMSFWGAKVITGLFGAIPLVGEPLQIWLLGGYAPDNAALNRFFSLHFLLPFVIAGVVILHIWALHIPGSSNPTGVEVKTESDTVPFHPYYTAKDGFGLAVFLVIYCAFVFFMPNALGHPDNYIPANPLSTPAHIVPEWYFWPFYAILRAFTFDFILPAKLWGVLAMFAAILVWFFLPWLDKSPVRSGHYRPLFRKFFWVLVADMALLFYLGGAAAEEPYVMLSQIATAYYFLHFLVILPIISSIERPEPLPFSITEAVLGADDKAALPAGSAA</sequence>